<name>B9TMW3_RICCO</name>
<dbReference type="InterPro" id="IPR043129">
    <property type="entry name" value="ATPase_NBD"/>
</dbReference>
<evidence type="ECO:0000256" key="1">
    <source>
        <dbReference type="ARBA" id="ARBA00009156"/>
    </source>
</evidence>
<dbReference type="AlphaFoldDB" id="B9TMW3"/>
<protein>
    <submittedName>
        <fullName evidence="4">Xylulose kinase, putative</fullName>
    </submittedName>
</protein>
<proteinExistence type="inferred from homology"/>
<dbReference type="Proteomes" id="UP000008311">
    <property type="component" value="Unassembled WGS sequence"/>
</dbReference>
<sequence length="212" mass="22727">MALTAAHLLPRVLSPGEIMGTLLPSWVAALDFNPECRIHAGTTDSIAAFFASGSRQPGQAVTSLGSTLVLKLLSERRVESVDHGIYSHRCGNMWLAGGASNCGAALLENIFGRKRLVSLSQAINPEIPSSLNYYPLPATGERFPICDPNLLPRLGPRPTDDVEYLHGLLESLARIEAHGYGLLETLGATPVTEIRTSGGGASNMVWQAIRQR</sequence>
<evidence type="ECO:0000256" key="3">
    <source>
        <dbReference type="ARBA" id="ARBA00022777"/>
    </source>
</evidence>
<dbReference type="Gene3D" id="3.30.420.40">
    <property type="match status" value="2"/>
</dbReference>
<keyword evidence="5" id="KW-1185">Reference proteome</keyword>
<dbReference type="GO" id="GO:0019150">
    <property type="term" value="F:D-ribulokinase activity"/>
    <property type="evidence" value="ECO:0000318"/>
    <property type="project" value="GO_Central"/>
</dbReference>
<dbReference type="PANTHER" id="PTHR10196">
    <property type="entry name" value="SUGAR KINASE"/>
    <property type="match status" value="1"/>
</dbReference>
<dbReference type="STRING" id="3988.B9TMW3"/>
<comment type="similarity">
    <text evidence="1">Belongs to the FGGY kinase family.</text>
</comment>
<keyword evidence="2" id="KW-0808">Transferase</keyword>
<dbReference type="InParanoid" id="B9TMW3"/>
<keyword evidence="3 4" id="KW-0418">Kinase</keyword>
<evidence type="ECO:0000313" key="4">
    <source>
        <dbReference type="EMBL" id="EEF22800.1"/>
    </source>
</evidence>
<dbReference type="GO" id="GO:0005997">
    <property type="term" value="P:xylulose metabolic process"/>
    <property type="evidence" value="ECO:0000318"/>
    <property type="project" value="GO_Central"/>
</dbReference>
<dbReference type="eggNOG" id="ENOG502QVMB">
    <property type="taxonomic scope" value="Eukaryota"/>
</dbReference>
<dbReference type="SUPFAM" id="SSF53067">
    <property type="entry name" value="Actin-like ATPase domain"/>
    <property type="match status" value="1"/>
</dbReference>
<dbReference type="GO" id="GO:0005829">
    <property type="term" value="C:cytosol"/>
    <property type="evidence" value="ECO:0000318"/>
    <property type="project" value="GO_Central"/>
</dbReference>
<dbReference type="PANTHER" id="PTHR10196:SF80">
    <property type="entry name" value="D-RIBULOSE KINASE"/>
    <property type="match status" value="1"/>
</dbReference>
<feature type="non-terminal residue" evidence="4">
    <location>
        <position position="212"/>
    </location>
</feature>
<reference evidence="5" key="1">
    <citation type="journal article" date="2010" name="Nat. Biotechnol.">
        <title>Draft genome sequence of the oilseed species Ricinus communis.</title>
        <authorList>
            <person name="Chan A.P."/>
            <person name="Crabtree J."/>
            <person name="Zhao Q."/>
            <person name="Lorenzi H."/>
            <person name="Orvis J."/>
            <person name="Puiu D."/>
            <person name="Melake-Berhan A."/>
            <person name="Jones K.M."/>
            <person name="Redman J."/>
            <person name="Chen G."/>
            <person name="Cahoon E.B."/>
            <person name="Gedil M."/>
            <person name="Stanke M."/>
            <person name="Haas B.J."/>
            <person name="Wortman J.R."/>
            <person name="Fraser-Liggett C.M."/>
            <person name="Ravel J."/>
            <person name="Rabinowicz P.D."/>
        </authorList>
    </citation>
    <scope>NUCLEOTIDE SEQUENCE [LARGE SCALE GENOMIC DNA]</scope>
    <source>
        <strain evidence="5">cv. Hale</strain>
    </source>
</reference>
<dbReference type="EMBL" id="EQ990413">
    <property type="protein sequence ID" value="EEF22800.1"/>
    <property type="molecule type" value="Genomic_DNA"/>
</dbReference>
<evidence type="ECO:0000256" key="2">
    <source>
        <dbReference type="ARBA" id="ARBA00022679"/>
    </source>
</evidence>
<gene>
    <name evidence="4" type="ORF">RCOM_2142170</name>
</gene>
<dbReference type="GO" id="GO:0004856">
    <property type="term" value="F:D-xylulokinase activity"/>
    <property type="evidence" value="ECO:0000318"/>
    <property type="project" value="GO_Central"/>
</dbReference>
<accession>B9TMW3</accession>
<organism evidence="4 5">
    <name type="scientific">Ricinus communis</name>
    <name type="common">Castor bean</name>
    <dbReference type="NCBI Taxonomy" id="3988"/>
    <lineage>
        <taxon>Eukaryota</taxon>
        <taxon>Viridiplantae</taxon>
        <taxon>Streptophyta</taxon>
        <taxon>Embryophyta</taxon>
        <taxon>Tracheophyta</taxon>
        <taxon>Spermatophyta</taxon>
        <taxon>Magnoliopsida</taxon>
        <taxon>eudicotyledons</taxon>
        <taxon>Gunneridae</taxon>
        <taxon>Pentapetalae</taxon>
        <taxon>rosids</taxon>
        <taxon>fabids</taxon>
        <taxon>Malpighiales</taxon>
        <taxon>Euphorbiaceae</taxon>
        <taxon>Acalyphoideae</taxon>
        <taxon>Acalypheae</taxon>
        <taxon>Ricinus</taxon>
    </lineage>
</organism>
<evidence type="ECO:0000313" key="5">
    <source>
        <dbReference type="Proteomes" id="UP000008311"/>
    </source>
</evidence>